<evidence type="ECO:0000256" key="11">
    <source>
        <dbReference type="PIRSR" id="PIRSR000390-2"/>
    </source>
</evidence>
<evidence type="ECO:0000256" key="5">
    <source>
        <dbReference type="ARBA" id="ARBA00022898"/>
    </source>
</evidence>
<dbReference type="PIRSF" id="PIRSF000390">
    <property type="entry name" value="PLP_StrS"/>
    <property type="match status" value="1"/>
</dbReference>
<dbReference type="FunFam" id="3.40.640.10:FF:000090">
    <property type="entry name" value="Pyridoxal phosphate-dependent aminotransferase"/>
    <property type="match status" value="1"/>
</dbReference>
<evidence type="ECO:0000313" key="13">
    <source>
        <dbReference type="EMBL" id="ADR19860.1"/>
    </source>
</evidence>
<dbReference type="Gene3D" id="3.40.640.10">
    <property type="entry name" value="Type I PLP-dependent aspartate aminotransferase-like (Major domain)"/>
    <property type="match status" value="1"/>
</dbReference>
<keyword evidence="5 11" id="KW-0663">Pyridoxal phosphate</keyword>
<evidence type="ECO:0000256" key="9">
    <source>
        <dbReference type="ARBA" id="ARBA00074221"/>
    </source>
</evidence>
<dbReference type="InterPro" id="IPR015421">
    <property type="entry name" value="PyrdxlP-dep_Trfase_major"/>
</dbReference>
<evidence type="ECO:0000256" key="3">
    <source>
        <dbReference type="ARBA" id="ARBA00022576"/>
    </source>
</evidence>
<dbReference type="Pfam" id="PF01041">
    <property type="entry name" value="DegT_DnrJ_EryC1"/>
    <property type="match status" value="1"/>
</dbReference>
<name>E4THC5_CALNY</name>
<dbReference type="KEGG" id="cni:Calni_1964"/>
<protein>
    <recommendedName>
        <fullName evidence="9">GDP-perosamine synthase</fullName>
        <ecNumber evidence="8">2.6.1.102</ecNumber>
    </recommendedName>
</protein>
<comment type="cofactor">
    <cofactor evidence="1">
        <name>pyridoxal 5'-phosphate</name>
        <dbReference type="ChEBI" id="CHEBI:597326"/>
    </cofactor>
</comment>
<comment type="catalytic activity">
    <reaction evidence="7">
        <text>GDP-alpha-D-perosamine + 2-oxoglutarate = GDP-4-dehydro-alpha-D-rhamnose + L-glutamate</text>
        <dbReference type="Rhea" id="RHEA:36779"/>
        <dbReference type="ChEBI" id="CHEBI:16810"/>
        <dbReference type="ChEBI" id="CHEBI:29985"/>
        <dbReference type="ChEBI" id="CHEBI:57964"/>
        <dbReference type="ChEBI" id="CHEBI:73996"/>
        <dbReference type="EC" id="2.6.1.102"/>
    </reaction>
</comment>
<evidence type="ECO:0000256" key="8">
    <source>
        <dbReference type="ARBA" id="ARBA00066317"/>
    </source>
</evidence>
<dbReference type="AlphaFoldDB" id="E4THC5"/>
<dbReference type="EMBL" id="CP002347">
    <property type="protein sequence ID" value="ADR19860.1"/>
    <property type="molecule type" value="Genomic_DNA"/>
</dbReference>
<evidence type="ECO:0000256" key="7">
    <source>
        <dbReference type="ARBA" id="ARBA00051587"/>
    </source>
</evidence>
<dbReference type="InterPro" id="IPR015422">
    <property type="entry name" value="PyrdxlP-dep_Trfase_small"/>
</dbReference>
<sequence precursor="true">MNKFIPVSEPTITEKEIEYVLQAVKSGWVSSLGEFITKFEEKFAKYVGTRYALTTSNGTTALHLALVSLGIKEGDEVIVPDLTFIATANAVAYTGAKPVFADIDPETWCIDPDDIKKKITSKTKAIIPVHLYGHPADMDPIMEIAEKYGLFVIEDCAEAHGAEYKGKKVGSIGHCGVFSFYGNKIITTGEGGIITTNDEKLYEKAKFLRDHAMSKDKRYWHTEVGYNYRMTNIQAALGLAQFERIDEIIQKKIQIFTWYKEYLGDIPEIKLNPEKEWAKNVFWMVCLLNEKFNEEKRDEFIKKLKENGIDTRPFFYPCSMMPTYKKDGFINPISYEIYKKGINLPSGYNLTREVVRWICQEIKTTLKYI</sequence>
<dbReference type="PANTHER" id="PTHR30244">
    <property type="entry name" value="TRANSAMINASE"/>
    <property type="match status" value="1"/>
</dbReference>
<dbReference type="GO" id="GO:0102933">
    <property type="term" value="F:GDP-4-dehydro-6-deoxy-D-mannose-4-aminotransferase activity"/>
    <property type="evidence" value="ECO:0007669"/>
    <property type="project" value="UniProtKB-EC"/>
</dbReference>
<evidence type="ECO:0000256" key="6">
    <source>
        <dbReference type="ARBA" id="ARBA00037999"/>
    </source>
</evidence>
<gene>
    <name evidence="13" type="ordered locus">Calni_1964</name>
</gene>
<evidence type="ECO:0000256" key="1">
    <source>
        <dbReference type="ARBA" id="ARBA00001933"/>
    </source>
</evidence>
<dbReference type="InterPro" id="IPR000653">
    <property type="entry name" value="DegT/StrS_aminotransferase"/>
</dbReference>
<dbReference type="PANTHER" id="PTHR30244:SF34">
    <property type="entry name" value="DTDP-4-AMINO-4,6-DIDEOXYGALACTOSE TRANSAMINASE"/>
    <property type="match status" value="1"/>
</dbReference>
<organism evidence="13 14">
    <name type="scientific">Calditerrivibrio nitroreducens (strain DSM 19672 / NBRC 101217 / Yu37-1)</name>
    <dbReference type="NCBI Taxonomy" id="768670"/>
    <lineage>
        <taxon>Bacteria</taxon>
        <taxon>Pseudomonadati</taxon>
        <taxon>Deferribacterota</taxon>
        <taxon>Deferribacteres</taxon>
        <taxon>Deferribacterales</taxon>
        <taxon>Calditerrivibrionaceae</taxon>
    </lineage>
</organism>
<evidence type="ECO:0000256" key="4">
    <source>
        <dbReference type="ARBA" id="ARBA00022679"/>
    </source>
</evidence>
<evidence type="ECO:0000256" key="10">
    <source>
        <dbReference type="PIRSR" id="PIRSR000390-1"/>
    </source>
</evidence>
<evidence type="ECO:0000256" key="2">
    <source>
        <dbReference type="ARBA" id="ARBA00005125"/>
    </source>
</evidence>
<dbReference type="GO" id="GO:0030170">
    <property type="term" value="F:pyridoxal phosphate binding"/>
    <property type="evidence" value="ECO:0007669"/>
    <property type="project" value="TreeGrafter"/>
</dbReference>
<comment type="pathway">
    <text evidence="2">Bacterial outer membrane biogenesis; LPS O-antigen biosynthesis.</text>
</comment>
<dbReference type="CDD" id="cd00616">
    <property type="entry name" value="AHBA_syn"/>
    <property type="match status" value="1"/>
</dbReference>
<keyword evidence="14" id="KW-1185">Reference proteome</keyword>
<evidence type="ECO:0000313" key="14">
    <source>
        <dbReference type="Proteomes" id="UP000007039"/>
    </source>
</evidence>
<dbReference type="GO" id="GO:0000271">
    <property type="term" value="P:polysaccharide biosynthetic process"/>
    <property type="evidence" value="ECO:0007669"/>
    <property type="project" value="TreeGrafter"/>
</dbReference>
<keyword evidence="3 13" id="KW-0032">Aminotransferase</keyword>
<dbReference type="SUPFAM" id="SSF53383">
    <property type="entry name" value="PLP-dependent transferases"/>
    <property type="match status" value="1"/>
</dbReference>
<dbReference type="STRING" id="768670.Calni_1964"/>
<dbReference type="EC" id="2.6.1.102" evidence="8"/>
<comment type="similarity">
    <text evidence="6 12">Belongs to the DegT/DnrJ/EryC1 family.</text>
</comment>
<proteinExistence type="inferred from homology"/>
<dbReference type="HOGENOM" id="CLU_033332_7_2_0"/>
<accession>E4THC5</accession>
<dbReference type="InterPro" id="IPR015424">
    <property type="entry name" value="PyrdxlP-dep_Trfase"/>
</dbReference>
<evidence type="ECO:0000256" key="12">
    <source>
        <dbReference type="RuleBase" id="RU004508"/>
    </source>
</evidence>
<dbReference type="OrthoDB" id="9810913at2"/>
<feature type="modified residue" description="N6-(pyridoxal phosphate)lysine" evidence="11">
    <location>
        <position position="184"/>
    </location>
</feature>
<reference evidence="13 14" key="2">
    <citation type="journal article" date="2011" name="Stand. Genomic Sci.">
        <title>Complete genome sequence of Calditerrivibrio nitroreducens type strain (Yu37-1).</title>
        <authorList>
            <person name="Pitluck S."/>
            <person name="Sikorski J."/>
            <person name="Zeytun A."/>
            <person name="Lapidus A."/>
            <person name="Nolan M."/>
            <person name="Lucas S."/>
            <person name="Hammon N."/>
            <person name="Deshpande S."/>
            <person name="Cheng J.F."/>
            <person name="Tapia R."/>
            <person name="Han C."/>
            <person name="Goodwin L."/>
            <person name="Liolios K."/>
            <person name="Pagani I."/>
            <person name="Ivanova N."/>
            <person name="Mavromatis K."/>
            <person name="Pati A."/>
            <person name="Chen A."/>
            <person name="Palaniappan K."/>
            <person name="Hauser L."/>
            <person name="Chang Y.J."/>
            <person name="Jeffries C.D."/>
            <person name="Detter J.C."/>
            <person name="Brambilla E."/>
            <person name="Djao O.D."/>
            <person name="Rohde M."/>
            <person name="Spring S."/>
            <person name="Goker M."/>
            <person name="Woyke T."/>
            <person name="Bristow J."/>
            <person name="Eisen J.A."/>
            <person name="Markowitz V."/>
            <person name="Hugenholtz P."/>
            <person name="Kyrpides N.C."/>
            <person name="Klenk H.P."/>
            <person name="Land M."/>
        </authorList>
    </citation>
    <scope>NUCLEOTIDE SEQUENCE [LARGE SCALE GENOMIC DNA]</scope>
    <source>
        <strain evidence="14">DSM 19672 / NBRC 101217 / Yu37-1</strain>
    </source>
</reference>
<dbReference type="RefSeq" id="WP_013452068.1">
    <property type="nucleotide sequence ID" value="NC_014758.1"/>
</dbReference>
<dbReference type="Gene3D" id="3.90.1150.10">
    <property type="entry name" value="Aspartate Aminotransferase, domain 1"/>
    <property type="match status" value="1"/>
</dbReference>
<dbReference type="eggNOG" id="COG0399">
    <property type="taxonomic scope" value="Bacteria"/>
</dbReference>
<reference key="1">
    <citation type="submission" date="2010-11" db="EMBL/GenBank/DDBJ databases">
        <title>The complete genome of chromosome of Calditerrivibrio nitroreducens DSM 19672.</title>
        <authorList>
            <consortium name="US DOE Joint Genome Institute (JGI-PGF)"/>
            <person name="Lucas S."/>
            <person name="Copeland A."/>
            <person name="Lapidus A."/>
            <person name="Bruce D."/>
            <person name="Goodwin L."/>
            <person name="Pitluck S."/>
            <person name="Kyrpides N."/>
            <person name="Mavromatis K."/>
            <person name="Ivanova N."/>
            <person name="Mikhailova N."/>
            <person name="Zeytun A."/>
            <person name="Brettin T."/>
            <person name="Detter J.C."/>
            <person name="Tapia R."/>
            <person name="Han C."/>
            <person name="Land M."/>
            <person name="Hauser L."/>
            <person name="Markowitz V."/>
            <person name="Cheng J.-F."/>
            <person name="Hugenholtz P."/>
            <person name="Woyke T."/>
            <person name="Wu D."/>
            <person name="Spring S."/>
            <person name="Schroeder M."/>
            <person name="Brambilla E."/>
            <person name="Klenk H.-P."/>
            <person name="Eisen J.A."/>
        </authorList>
    </citation>
    <scope>NUCLEOTIDE SEQUENCE [LARGE SCALE GENOMIC DNA]</scope>
    <source>
        <strain>DSM 19672</strain>
    </source>
</reference>
<feature type="active site" description="Proton acceptor" evidence="10">
    <location>
        <position position="184"/>
    </location>
</feature>
<keyword evidence="4 13" id="KW-0808">Transferase</keyword>
<dbReference type="Proteomes" id="UP000007039">
    <property type="component" value="Chromosome"/>
</dbReference>